<feature type="compositionally biased region" description="Basic and acidic residues" evidence="5">
    <location>
        <begin position="1"/>
        <end position="10"/>
    </location>
</feature>
<evidence type="ECO:0000256" key="1">
    <source>
        <dbReference type="ARBA" id="ARBA00022723"/>
    </source>
</evidence>
<evidence type="ECO:0000259" key="6">
    <source>
        <dbReference type="PROSITE" id="PS50114"/>
    </source>
</evidence>
<keyword evidence="8" id="KW-1185">Reference proteome</keyword>
<dbReference type="GO" id="GO:0043565">
    <property type="term" value="F:sequence-specific DNA binding"/>
    <property type="evidence" value="ECO:0007669"/>
    <property type="project" value="InterPro"/>
</dbReference>
<keyword evidence="2 4" id="KW-0863">Zinc-finger</keyword>
<keyword evidence="1" id="KW-0479">Metal-binding</keyword>
<dbReference type="PANTHER" id="PTHR45658">
    <property type="entry name" value="GATA TRANSCRIPTION FACTOR"/>
    <property type="match status" value="1"/>
</dbReference>
<evidence type="ECO:0000256" key="5">
    <source>
        <dbReference type="SAM" id="MobiDB-lite"/>
    </source>
</evidence>
<evidence type="ECO:0000313" key="8">
    <source>
        <dbReference type="Proteomes" id="UP000292447"/>
    </source>
</evidence>
<feature type="region of interest" description="Disordered" evidence="5">
    <location>
        <begin position="128"/>
        <end position="167"/>
    </location>
</feature>
<evidence type="ECO:0000256" key="3">
    <source>
        <dbReference type="ARBA" id="ARBA00022833"/>
    </source>
</evidence>
<feature type="domain" description="GATA-type" evidence="6">
    <location>
        <begin position="163"/>
        <end position="198"/>
    </location>
</feature>
<evidence type="ECO:0000256" key="2">
    <source>
        <dbReference type="ARBA" id="ARBA00022771"/>
    </source>
</evidence>
<proteinExistence type="predicted"/>
<dbReference type="SMART" id="SM00401">
    <property type="entry name" value="ZnF_GATA"/>
    <property type="match status" value="1"/>
</dbReference>
<dbReference type="EMBL" id="CP034459">
    <property type="protein sequence ID" value="QBM89488.1"/>
    <property type="molecule type" value="Genomic_DNA"/>
</dbReference>
<dbReference type="SUPFAM" id="SSF57716">
    <property type="entry name" value="Glucocorticoid receptor-like (DNA-binding domain)"/>
    <property type="match status" value="1"/>
</dbReference>
<reference evidence="8" key="1">
    <citation type="submission" date="2019-03" db="EMBL/GenBank/DDBJ databases">
        <title>Snf2 controls pulcherriminic acid biosynthesis and connects pigmentation and antifungal activity of the yeast Metschnikowia pulcherrima.</title>
        <authorList>
            <person name="Gore-Lloyd D."/>
            <person name="Sumann I."/>
            <person name="Brachmann A.O."/>
            <person name="Schneeberger K."/>
            <person name="Ortiz-Merino R.A."/>
            <person name="Moreno-Beltran M."/>
            <person name="Schlaefli M."/>
            <person name="Kirner P."/>
            <person name="Santos Kron A."/>
            <person name="Wolfe K.H."/>
            <person name="Piel J."/>
            <person name="Ahrens C.H."/>
            <person name="Henk D."/>
            <person name="Freimoser F.M."/>
        </authorList>
    </citation>
    <scope>NUCLEOTIDE SEQUENCE [LARGE SCALE GENOMIC DNA]</scope>
    <source>
        <strain evidence="8">APC 1.2</strain>
    </source>
</reference>
<dbReference type="InterPro" id="IPR013088">
    <property type="entry name" value="Znf_NHR/GATA"/>
</dbReference>
<dbReference type="Gene3D" id="3.30.50.10">
    <property type="entry name" value="Erythroid Transcription Factor GATA-1, subunit A"/>
    <property type="match status" value="1"/>
</dbReference>
<accession>A0A4P6XTL1</accession>
<keyword evidence="3" id="KW-0862">Zinc</keyword>
<evidence type="ECO:0000313" key="7">
    <source>
        <dbReference type="EMBL" id="QBM89488.1"/>
    </source>
</evidence>
<gene>
    <name evidence="7" type="primary">MPUL0D05630</name>
    <name evidence="7" type="ORF">METSCH_D05630</name>
</gene>
<evidence type="ECO:0000256" key="4">
    <source>
        <dbReference type="PROSITE-ProRule" id="PRU00094"/>
    </source>
</evidence>
<sequence length="244" mass="28119">MYDSSWEKASRSSHPNLWSPPLVTPMSRGAMSEPESALQPHFPPPGQAADPRQQRLPSVDEILFKIRHQETFRVPAPHETHLVPAQFPPQMPQVFHTHEQQPHIEPWQHAMAHTNEYHFDPRMGYDPRGPPAHDLPHFLPPPPMQLPPPPKPPGTAKKRGRKKKQDTICSHCQLTQTPEWRRGPDGLRTLCNACGLFYLKLTKKFGFDDANMIFAHKKRHGEVQDRIVPTTQQKNRYLDEARHQ</sequence>
<dbReference type="AlphaFoldDB" id="A0A4P6XTL1"/>
<dbReference type="PROSITE" id="PS00344">
    <property type="entry name" value="GATA_ZN_FINGER_1"/>
    <property type="match status" value="1"/>
</dbReference>
<dbReference type="Proteomes" id="UP000292447">
    <property type="component" value="Chromosome IV"/>
</dbReference>
<dbReference type="STRING" id="2163413.A0A4P6XTL1"/>
<dbReference type="GO" id="GO:0008270">
    <property type="term" value="F:zinc ion binding"/>
    <property type="evidence" value="ECO:0007669"/>
    <property type="project" value="UniProtKB-KW"/>
</dbReference>
<dbReference type="PROSITE" id="PS50114">
    <property type="entry name" value="GATA_ZN_FINGER_2"/>
    <property type="match status" value="1"/>
</dbReference>
<organism evidence="7 8">
    <name type="scientific">Metschnikowia aff. pulcherrima</name>
    <dbReference type="NCBI Taxonomy" id="2163413"/>
    <lineage>
        <taxon>Eukaryota</taxon>
        <taxon>Fungi</taxon>
        <taxon>Dikarya</taxon>
        <taxon>Ascomycota</taxon>
        <taxon>Saccharomycotina</taxon>
        <taxon>Pichiomycetes</taxon>
        <taxon>Metschnikowiaceae</taxon>
        <taxon>Metschnikowia</taxon>
    </lineage>
</organism>
<dbReference type="InterPro" id="IPR051140">
    <property type="entry name" value="GATA_TF"/>
</dbReference>
<feature type="compositionally biased region" description="Pro residues" evidence="5">
    <location>
        <begin position="138"/>
        <end position="153"/>
    </location>
</feature>
<feature type="region of interest" description="Disordered" evidence="5">
    <location>
        <begin position="1"/>
        <end position="53"/>
    </location>
</feature>
<dbReference type="Pfam" id="PF00320">
    <property type="entry name" value="GATA"/>
    <property type="match status" value="1"/>
</dbReference>
<dbReference type="GO" id="GO:0006355">
    <property type="term" value="P:regulation of DNA-templated transcription"/>
    <property type="evidence" value="ECO:0007669"/>
    <property type="project" value="InterPro"/>
</dbReference>
<protein>
    <submittedName>
        <fullName evidence="7">GATA zinc finger</fullName>
    </submittedName>
</protein>
<dbReference type="CDD" id="cd00202">
    <property type="entry name" value="ZnF_GATA"/>
    <property type="match status" value="1"/>
</dbReference>
<name>A0A4P6XTL1_9ASCO</name>
<dbReference type="InterPro" id="IPR000679">
    <property type="entry name" value="Znf_GATA"/>
</dbReference>